<dbReference type="EMBL" id="BPLR01010614">
    <property type="protein sequence ID" value="GIY40452.1"/>
    <property type="molecule type" value="Genomic_DNA"/>
</dbReference>
<keyword evidence="2" id="KW-0472">Membrane</keyword>
<dbReference type="AlphaFoldDB" id="A0AAV4T6Y9"/>
<feature type="region of interest" description="Disordered" evidence="1">
    <location>
        <begin position="1"/>
        <end position="29"/>
    </location>
</feature>
<feature type="compositionally biased region" description="Low complexity" evidence="1">
    <location>
        <begin position="18"/>
        <end position="29"/>
    </location>
</feature>
<sequence>MAFLTNSDTKQRSIAVQETSSTTTTTTTTESDNDWYSYFISTPAPYINHQSLVSPLTKNTHSSKPTSVPEIKPSNDVVSLAIYSALAIGGSLHDTFNNHISPFVCYWQWYIALQSFGTSCFNYFFIALENLLRAYRSRRKDSRNKNIGAYSYFCGVKVVIVLVVFFWTAPGLWLLALDFYDNNFDVCNRRYGYNRAFWCF</sequence>
<keyword evidence="4" id="KW-1185">Reference proteome</keyword>
<accession>A0AAV4T6Y9</accession>
<feature type="transmembrane region" description="Helical" evidence="2">
    <location>
        <begin position="149"/>
        <end position="169"/>
    </location>
</feature>
<gene>
    <name evidence="3" type="primary">AVEN_263733_1</name>
    <name evidence="3" type="ORF">CEXT_693121</name>
</gene>
<keyword evidence="2" id="KW-0812">Transmembrane</keyword>
<name>A0AAV4T6Y9_CAEEX</name>
<evidence type="ECO:0000256" key="2">
    <source>
        <dbReference type="SAM" id="Phobius"/>
    </source>
</evidence>
<organism evidence="3 4">
    <name type="scientific">Caerostris extrusa</name>
    <name type="common">Bark spider</name>
    <name type="synonym">Caerostris bankana</name>
    <dbReference type="NCBI Taxonomy" id="172846"/>
    <lineage>
        <taxon>Eukaryota</taxon>
        <taxon>Metazoa</taxon>
        <taxon>Ecdysozoa</taxon>
        <taxon>Arthropoda</taxon>
        <taxon>Chelicerata</taxon>
        <taxon>Arachnida</taxon>
        <taxon>Araneae</taxon>
        <taxon>Araneomorphae</taxon>
        <taxon>Entelegynae</taxon>
        <taxon>Araneoidea</taxon>
        <taxon>Araneidae</taxon>
        <taxon>Caerostris</taxon>
    </lineage>
</organism>
<proteinExistence type="predicted"/>
<dbReference type="Proteomes" id="UP001054945">
    <property type="component" value="Unassembled WGS sequence"/>
</dbReference>
<reference evidence="3 4" key="1">
    <citation type="submission" date="2021-06" db="EMBL/GenBank/DDBJ databases">
        <title>Caerostris extrusa draft genome.</title>
        <authorList>
            <person name="Kono N."/>
            <person name="Arakawa K."/>
        </authorList>
    </citation>
    <scope>NUCLEOTIDE SEQUENCE [LARGE SCALE GENOMIC DNA]</scope>
</reference>
<comment type="caution">
    <text evidence="3">The sequence shown here is derived from an EMBL/GenBank/DDBJ whole genome shotgun (WGS) entry which is preliminary data.</text>
</comment>
<evidence type="ECO:0000313" key="3">
    <source>
        <dbReference type="EMBL" id="GIY40452.1"/>
    </source>
</evidence>
<feature type="transmembrane region" description="Helical" evidence="2">
    <location>
        <begin position="107"/>
        <end position="128"/>
    </location>
</feature>
<evidence type="ECO:0000256" key="1">
    <source>
        <dbReference type="SAM" id="MobiDB-lite"/>
    </source>
</evidence>
<protein>
    <submittedName>
        <fullName evidence="3">G_PROTEIN_RECEP_F1_2 domain-containing protein</fullName>
    </submittedName>
</protein>
<feature type="compositionally biased region" description="Polar residues" evidence="1">
    <location>
        <begin position="1"/>
        <end position="17"/>
    </location>
</feature>
<evidence type="ECO:0000313" key="4">
    <source>
        <dbReference type="Proteomes" id="UP001054945"/>
    </source>
</evidence>
<keyword evidence="2" id="KW-1133">Transmembrane helix</keyword>